<protein>
    <submittedName>
        <fullName evidence="6">Transcriptional regulator, LysR family</fullName>
    </submittedName>
</protein>
<keyword evidence="3" id="KW-0238">DNA-binding</keyword>
<dbReference type="Proteomes" id="UP000002363">
    <property type="component" value="Chromosome"/>
</dbReference>
<evidence type="ECO:0000313" key="7">
    <source>
        <dbReference type="Proteomes" id="UP000002363"/>
    </source>
</evidence>
<dbReference type="PATRIC" id="fig|716541.4.peg.4130"/>
<feature type="domain" description="HTH lysR-type" evidence="5">
    <location>
        <begin position="10"/>
        <end position="62"/>
    </location>
</feature>
<evidence type="ECO:0000256" key="2">
    <source>
        <dbReference type="ARBA" id="ARBA00023015"/>
    </source>
</evidence>
<comment type="similarity">
    <text evidence="1">Belongs to the LysR transcriptional regulatory family.</text>
</comment>
<dbReference type="AlphaFoldDB" id="A0A0H3CQP5"/>
<keyword evidence="4" id="KW-0804">Transcription</keyword>
<dbReference type="OrthoDB" id="8885940at2"/>
<evidence type="ECO:0000256" key="1">
    <source>
        <dbReference type="ARBA" id="ARBA00009437"/>
    </source>
</evidence>
<dbReference type="InterPro" id="IPR036390">
    <property type="entry name" value="WH_DNA-bd_sf"/>
</dbReference>
<dbReference type="EnsemblBacteria" id="ADF63511">
    <property type="protein sequence ID" value="ADF63511"/>
    <property type="gene ID" value="ECL_03977"/>
</dbReference>
<dbReference type="Gene3D" id="3.40.190.290">
    <property type="match status" value="1"/>
</dbReference>
<name>A0A0H3CQP5_ENTCC</name>
<dbReference type="RefSeq" id="WP_013098383.1">
    <property type="nucleotide sequence ID" value="NC_014121.1"/>
</dbReference>
<dbReference type="Pfam" id="PF00126">
    <property type="entry name" value="HTH_1"/>
    <property type="match status" value="1"/>
</dbReference>
<dbReference type="GO" id="GO:0006351">
    <property type="term" value="P:DNA-templated transcription"/>
    <property type="evidence" value="ECO:0007669"/>
    <property type="project" value="TreeGrafter"/>
</dbReference>
<dbReference type="eggNOG" id="COG0583">
    <property type="taxonomic scope" value="Bacteria"/>
</dbReference>
<dbReference type="PROSITE" id="PS50931">
    <property type="entry name" value="HTH_LYSR"/>
    <property type="match status" value="1"/>
</dbReference>
<evidence type="ECO:0000313" key="6">
    <source>
        <dbReference type="EMBL" id="ADF63511.1"/>
    </source>
</evidence>
<sequence>MEKIENLIPMVVFARVVETLSFTEAALSLGMSKSSVSRDISTLEKRIGAMLLKRTTRKIEITELGLSYYQHCFKILNELRAAERFIRDYYEEPAGTIKILAPVTFGKEYVVPALNAYLERNIMANVDLDLSDKAVDIKESQYDLSIIVAQDTPTHEHTKFLCSIQWGLYATPDCIARMRPVLTPGDLPAHNYILFRGVARTVSLPFRKEKQKVNIDVHSRFRSNNSVALISMALSGLGIAYLPNYIARESLATGKLVRLLPGWQMDEYKVWLLSKNKNTMTSGIKRFSDELQQLIAGAEVKAGY</sequence>
<evidence type="ECO:0000259" key="5">
    <source>
        <dbReference type="PROSITE" id="PS50931"/>
    </source>
</evidence>
<dbReference type="Gene3D" id="1.10.10.10">
    <property type="entry name" value="Winged helix-like DNA-binding domain superfamily/Winged helix DNA-binding domain"/>
    <property type="match status" value="1"/>
</dbReference>
<dbReference type="EMBL" id="CP001918">
    <property type="protein sequence ID" value="ADF63511.1"/>
    <property type="molecule type" value="Genomic_DNA"/>
</dbReference>
<dbReference type="PANTHER" id="PTHR30537:SF5">
    <property type="entry name" value="HTH-TYPE TRANSCRIPTIONAL ACTIVATOR TTDR-RELATED"/>
    <property type="match status" value="1"/>
</dbReference>
<evidence type="ECO:0000256" key="3">
    <source>
        <dbReference type="ARBA" id="ARBA00023125"/>
    </source>
</evidence>
<dbReference type="HOGENOM" id="CLU_039613_16_2_6"/>
<dbReference type="CDD" id="cd08422">
    <property type="entry name" value="PBP2_CrgA_like"/>
    <property type="match status" value="1"/>
</dbReference>
<dbReference type="FunFam" id="1.10.10.10:FF:000001">
    <property type="entry name" value="LysR family transcriptional regulator"/>
    <property type="match status" value="1"/>
</dbReference>
<dbReference type="GeneID" id="83574821"/>
<dbReference type="SUPFAM" id="SSF46785">
    <property type="entry name" value="Winged helix' DNA-binding domain"/>
    <property type="match status" value="1"/>
</dbReference>
<dbReference type="InterPro" id="IPR005119">
    <property type="entry name" value="LysR_subst-bd"/>
</dbReference>
<dbReference type="STRING" id="716541.ECL_03977"/>
<dbReference type="KEGG" id="enc:ECL_03977"/>
<dbReference type="InterPro" id="IPR058163">
    <property type="entry name" value="LysR-type_TF_proteobact-type"/>
</dbReference>
<evidence type="ECO:0000256" key="4">
    <source>
        <dbReference type="ARBA" id="ARBA00023163"/>
    </source>
</evidence>
<dbReference type="SUPFAM" id="SSF53850">
    <property type="entry name" value="Periplasmic binding protein-like II"/>
    <property type="match status" value="1"/>
</dbReference>
<dbReference type="Pfam" id="PF03466">
    <property type="entry name" value="LysR_substrate"/>
    <property type="match status" value="1"/>
</dbReference>
<reference evidence="6 7" key="1">
    <citation type="journal article" date="2010" name="J. Bacteriol.">
        <title>Complete genome sequence of Enterobacter cloacae subsp. cloacae type strain ATCC 13047.</title>
        <authorList>
            <person name="Ren Y."/>
            <person name="Ren Y."/>
            <person name="Zhou Z."/>
            <person name="Guo X."/>
            <person name="Li Y."/>
            <person name="Feng L."/>
            <person name="Wang L."/>
        </authorList>
    </citation>
    <scope>NUCLEOTIDE SEQUENCE [LARGE SCALE GENOMIC DNA]</scope>
    <source>
        <strain evidence="7">ATCC 13047 / DSM 30054 / NBRC 13535 / NCTC 10005 / WDCM 00083 / NCDC 279-56</strain>
    </source>
</reference>
<dbReference type="GO" id="GO:0003700">
    <property type="term" value="F:DNA-binding transcription factor activity"/>
    <property type="evidence" value="ECO:0007669"/>
    <property type="project" value="InterPro"/>
</dbReference>
<keyword evidence="2" id="KW-0805">Transcription regulation</keyword>
<dbReference type="GO" id="GO:0043565">
    <property type="term" value="F:sequence-specific DNA binding"/>
    <property type="evidence" value="ECO:0007669"/>
    <property type="project" value="TreeGrafter"/>
</dbReference>
<dbReference type="InterPro" id="IPR036388">
    <property type="entry name" value="WH-like_DNA-bd_sf"/>
</dbReference>
<dbReference type="InterPro" id="IPR000847">
    <property type="entry name" value="LysR_HTH_N"/>
</dbReference>
<organism evidence="6 7">
    <name type="scientific">Enterobacter cloacae subsp. cloacae (strain ATCC 13047 / DSM 30054 / NBRC 13535 / NCTC 10005 / WDCM 00083 / NCDC 279-56)</name>
    <dbReference type="NCBI Taxonomy" id="716541"/>
    <lineage>
        <taxon>Bacteria</taxon>
        <taxon>Pseudomonadati</taxon>
        <taxon>Pseudomonadota</taxon>
        <taxon>Gammaproteobacteria</taxon>
        <taxon>Enterobacterales</taxon>
        <taxon>Enterobacteriaceae</taxon>
        <taxon>Enterobacter</taxon>
        <taxon>Enterobacter cloacae complex</taxon>
    </lineage>
</organism>
<keyword evidence="7" id="KW-1185">Reference proteome</keyword>
<accession>A0A0H3CQP5</accession>
<proteinExistence type="inferred from homology"/>
<gene>
    <name evidence="6" type="ordered locus">ECL_03977</name>
</gene>
<dbReference type="PANTHER" id="PTHR30537">
    <property type="entry name" value="HTH-TYPE TRANSCRIPTIONAL REGULATOR"/>
    <property type="match status" value="1"/>
</dbReference>